<keyword evidence="4" id="KW-1185">Reference proteome</keyword>
<dbReference type="AlphaFoldDB" id="A0AAD9IZS2"/>
<feature type="compositionally biased region" description="Basic and acidic residues" evidence="1">
    <location>
        <begin position="225"/>
        <end position="278"/>
    </location>
</feature>
<comment type="caution">
    <text evidence="3">The sequence shown here is derived from an EMBL/GenBank/DDBJ whole genome shotgun (WGS) entry which is preliminary data.</text>
</comment>
<evidence type="ECO:0000313" key="3">
    <source>
        <dbReference type="EMBL" id="KAK2143417.1"/>
    </source>
</evidence>
<dbReference type="SMART" id="SM01083">
    <property type="entry name" value="Cir_N"/>
    <property type="match status" value="1"/>
</dbReference>
<reference evidence="3" key="1">
    <citation type="journal article" date="2023" name="Mol. Biol. Evol.">
        <title>Third-Generation Sequencing Reveals the Adaptive Role of the Epigenome in Three Deep-Sea Polychaetes.</title>
        <authorList>
            <person name="Perez M."/>
            <person name="Aroh O."/>
            <person name="Sun Y."/>
            <person name="Lan Y."/>
            <person name="Juniper S.K."/>
            <person name="Young C.R."/>
            <person name="Angers B."/>
            <person name="Qian P.Y."/>
        </authorList>
    </citation>
    <scope>NUCLEOTIDE SEQUENCE</scope>
    <source>
        <strain evidence="3">P08H-3</strain>
    </source>
</reference>
<protein>
    <recommendedName>
        <fullName evidence="2">CBF1-interacting co-repressor CIR N-terminal domain-containing protein</fullName>
    </recommendedName>
</protein>
<evidence type="ECO:0000256" key="1">
    <source>
        <dbReference type="SAM" id="MobiDB-lite"/>
    </source>
</evidence>
<proteinExistence type="predicted"/>
<dbReference type="Pfam" id="PF10197">
    <property type="entry name" value="Cir_N"/>
    <property type="match status" value="1"/>
</dbReference>
<dbReference type="GO" id="GO:0003714">
    <property type="term" value="F:transcription corepressor activity"/>
    <property type="evidence" value="ECO:0007669"/>
    <property type="project" value="InterPro"/>
</dbReference>
<accession>A0AAD9IZS2</accession>
<dbReference type="PANTHER" id="PTHR13151">
    <property type="entry name" value="CBF1 INTERACTING COREPRESSOR CIR"/>
    <property type="match status" value="1"/>
</dbReference>
<evidence type="ECO:0000313" key="4">
    <source>
        <dbReference type="Proteomes" id="UP001208570"/>
    </source>
</evidence>
<dbReference type="EMBL" id="JAODUP010000843">
    <property type="protein sequence ID" value="KAK2143417.1"/>
    <property type="molecule type" value="Genomic_DNA"/>
</dbReference>
<gene>
    <name evidence="3" type="ORF">LSH36_843g00042</name>
</gene>
<feature type="region of interest" description="Disordered" evidence="1">
    <location>
        <begin position="72"/>
        <end position="91"/>
    </location>
</feature>
<dbReference type="InterPro" id="IPR019339">
    <property type="entry name" value="CIR_N_dom"/>
</dbReference>
<sequence length="607" mass="70658">MGKGFNNYMTKKFFHPGRKDNIKRVWMTEQKKEFEQKKQEDLLNQYMREQELYQNRALLGDEKAKVGLSFMYDPPPGTKQDHEKEDDEPEYKFEWQRKYNAPRESYVKGDETVRDQPFGIEVRNVRCIKCHKWGHMNTDRICPLFGQNITAEPPAPGEEATVREQLNLEGGLRIKGADVWQIPTISSNKNENLLDSSEVEKEAHKEFLKKLTPKQRKKLFKKSHHQEDSDADERRSDQYRNYLEENPDRQRCDRMPYKQDELQQNQKEKHGENREWRNSSRPGQGHQEDHLINPDLLRGLSHREDHLINLDLLRGQGHPEDHLINPDLLRCHQEGHLINPDLPRGPGHPEDHLINPDLPRGHNHPENHLINLDLPRGQGHPEDHLINLLRGHPEDHLINPDLLRGHPDHLINLDLLRGQGHPEDHLINPDLLRGHPDHLINLDLLRGQGHPEDHLINPDLLRGQGYPENHLINSDLLRDPSHLESQYIKKLGQQSQTQNVRLLEDIDDIVILVHQRYHIKQLDLPGGHTSGQGLLGCHLLMIYVKGQSDESLLRNPDHQAFLVHQENNIDSLHLIGHQGYLVEDLDHSVSDSASKFIWSSLVCHHLY</sequence>
<feature type="domain" description="CBF1-interacting co-repressor CIR N-terminal" evidence="2">
    <location>
        <begin position="13"/>
        <end position="49"/>
    </location>
</feature>
<organism evidence="3 4">
    <name type="scientific">Paralvinella palmiformis</name>
    <dbReference type="NCBI Taxonomy" id="53620"/>
    <lineage>
        <taxon>Eukaryota</taxon>
        <taxon>Metazoa</taxon>
        <taxon>Spiralia</taxon>
        <taxon>Lophotrochozoa</taxon>
        <taxon>Annelida</taxon>
        <taxon>Polychaeta</taxon>
        <taxon>Sedentaria</taxon>
        <taxon>Canalipalpata</taxon>
        <taxon>Terebellida</taxon>
        <taxon>Terebelliformia</taxon>
        <taxon>Alvinellidae</taxon>
        <taxon>Paralvinella</taxon>
    </lineage>
</organism>
<evidence type="ECO:0000259" key="2">
    <source>
        <dbReference type="SMART" id="SM01083"/>
    </source>
</evidence>
<dbReference type="Proteomes" id="UP001208570">
    <property type="component" value="Unassembled WGS sequence"/>
</dbReference>
<dbReference type="PANTHER" id="PTHR13151:SF2">
    <property type="entry name" value="COREPRESSOR INTERACTING WITH RBPJ 1"/>
    <property type="match status" value="1"/>
</dbReference>
<dbReference type="InterPro" id="IPR040014">
    <property type="entry name" value="CIR1"/>
</dbReference>
<feature type="region of interest" description="Disordered" evidence="1">
    <location>
        <begin position="214"/>
        <end position="290"/>
    </location>
</feature>
<feature type="compositionally biased region" description="Basic residues" evidence="1">
    <location>
        <begin position="214"/>
        <end position="224"/>
    </location>
</feature>
<name>A0AAD9IZS2_9ANNE</name>
<dbReference type="GO" id="GO:0005634">
    <property type="term" value="C:nucleus"/>
    <property type="evidence" value="ECO:0007669"/>
    <property type="project" value="TreeGrafter"/>
</dbReference>